<keyword evidence="2" id="KW-1185">Reference proteome</keyword>
<evidence type="ECO:0008006" key="3">
    <source>
        <dbReference type="Google" id="ProtNLM"/>
    </source>
</evidence>
<accession>A0ABR8MS41</accession>
<protein>
    <recommendedName>
        <fullName evidence="3">Photosynthesis system II assembly factor Ycf48/Hcf136-like domain-containing protein</fullName>
    </recommendedName>
</protein>
<dbReference type="InterPro" id="IPR015943">
    <property type="entry name" value="WD40/YVTN_repeat-like_dom_sf"/>
</dbReference>
<evidence type="ECO:0000313" key="2">
    <source>
        <dbReference type="Proteomes" id="UP000609346"/>
    </source>
</evidence>
<proteinExistence type="predicted"/>
<dbReference type="PROSITE" id="PS51257">
    <property type="entry name" value="PROKAR_LIPOPROTEIN"/>
    <property type="match status" value="1"/>
</dbReference>
<dbReference type="RefSeq" id="WP_191203106.1">
    <property type="nucleotide sequence ID" value="NZ_JACXZA010000002.1"/>
</dbReference>
<evidence type="ECO:0000313" key="1">
    <source>
        <dbReference type="EMBL" id="MBD3918808.1"/>
    </source>
</evidence>
<gene>
    <name evidence="1" type="ORF">H8B09_08605</name>
</gene>
<dbReference type="SUPFAM" id="SSF110296">
    <property type="entry name" value="Oligoxyloglucan reducing end-specific cellobiohydrolase"/>
    <property type="match status" value="1"/>
</dbReference>
<comment type="caution">
    <text evidence="1">The sequence shown here is derived from an EMBL/GenBank/DDBJ whole genome shotgun (WGS) entry which is preliminary data.</text>
</comment>
<dbReference type="Gene3D" id="2.130.10.10">
    <property type="entry name" value="YVTN repeat-like/Quinoprotein amine dehydrogenase"/>
    <property type="match status" value="1"/>
</dbReference>
<organism evidence="1 2">
    <name type="scientific">Paenibacillus terricola</name>
    <dbReference type="NCBI Taxonomy" id="2763503"/>
    <lineage>
        <taxon>Bacteria</taxon>
        <taxon>Bacillati</taxon>
        <taxon>Bacillota</taxon>
        <taxon>Bacilli</taxon>
        <taxon>Bacillales</taxon>
        <taxon>Paenibacillaceae</taxon>
        <taxon>Paenibacillus</taxon>
    </lineage>
</organism>
<dbReference type="Proteomes" id="UP000609346">
    <property type="component" value="Unassembled WGS sequence"/>
</dbReference>
<reference evidence="1 2" key="1">
    <citation type="submission" date="2020-09" db="EMBL/GenBank/DDBJ databases">
        <title>Paenibacillus sp. strain PR3 16S rRNA gene Genome sequencing and assembly.</title>
        <authorList>
            <person name="Kim J."/>
        </authorList>
    </citation>
    <scope>NUCLEOTIDE SEQUENCE [LARGE SCALE GENOMIC DNA]</scope>
    <source>
        <strain evidence="1 2">PR3</strain>
    </source>
</reference>
<name>A0ABR8MS41_9BACL</name>
<dbReference type="EMBL" id="JACXZA010000002">
    <property type="protein sequence ID" value="MBD3918808.1"/>
    <property type="molecule type" value="Genomic_DNA"/>
</dbReference>
<sequence length="232" mass="25913">MRRAWYLIGLVVGLLAGCSNEVISTTEINIEPSSHTDADTTIQSYLVEQSDSQPSEQTPPIPYDKIAQLLPIQEPWEQQLSESNVYFSFHSVQSTAPDWILLVSDPAMGLMEKRLYKSLDHGDTWSFVHDVSITIDGYVTGITFRDDQNGWITASQHGQELVPLYRTSDGGLTWSAQSVAIPEGFNYGNVDPPTFQDEAGMNGTLNIEFVNDNDRKTFHYVTNDGGETWVTD</sequence>